<dbReference type="AlphaFoldDB" id="A0A1Y1HQ35"/>
<name>A0A1Y1HQ35_KLENI</name>
<reference evidence="1 2" key="1">
    <citation type="journal article" date="2014" name="Nat. Commun.">
        <title>Klebsormidium flaccidum genome reveals primary factors for plant terrestrial adaptation.</title>
        <authorList>
            <person name="Hori K."/>
            <person name="Maruyama F."/>
            <person name="Fujisawa T."/>
            <person name="Togashi T."/>
            <person name="Yamamoto N."/>
            <person name="Seo M."/>
            <person name="Sato S."/>
            <person name="Yamada T."/>
            <person name="Mori H."/>
            <person name="Tajima N."/>
            <person name="Moriyama T."/>
            <person name="Ikeuchi M."/>
            <person name="Watanabe M."/>
            <person name="Wada H."/>
            <person name="Kobayashi K."/>
            <person name="Saito M."/>
            <person name="Masuda T."/>
            <person name="Sasaki-Sekimoto Y."/>
            <person name="Mashiguchi K."/>
            <person name="Awai K."/>
            <person name="Shimojima M."/>
            <person name="Masuda S."/>
            <person name="Iwai M."/>
            <person name="Nobusawa T."/>
            <person name="Narise T."/>
            <person name="Kondo S."/>
            <person name="Saito H."/>
            <person name="Sato R."/>
            <person name="Murakawa M."/>
            <person name="Ihara Y."/>
            <person name="Oshima-Yamada Y."/>
            <person name="Ohtaka K."/>
            <person name="Satoh M."/>
            <person name="Sonobe K."/>
            <person name="Ishii M."/>
            <person name="Ohtani R."/>
            <person name="Kanamori-Sato M."/>
            <person name="Honoki R."/>
            <person name="Miyazaki D."/>
            <person name="Mochizuki H."/>
            <person name="Umetsu J."/>
            <person name="Higashi K."/>
            <person name="Shibata D."/>
            <person name="Kamiya Y."/>
            <person name="Sato N."/>
            <person name="Nakamura Y."/>
            <person name="Tabata S."/>
            <person name="Ida S."/>
            <person name="Kurokawa K."/>
            <person name="Ohta H."/>
        </authorList>
    </citation>
    <scope>NUCLEOTIDE SEQUENCE [LARGE SCALE GENOMIC DNA]</scope>
    <source>
        <strain evidence="1 2">NIES-2285</strain>
    </source>
</reference>
<dbReference type="OrthoDB" id="10505043at2759"/>
<dbReference type="Proteomes" id="UP000054558">
    <property type="component" value="Unassembled WGS sequence"/>
</dbReference>
<gene>
    <name evidence="1" type="ORF">KFL_000170520</name>
</gene>
<protein>
    <submittedName>
        <fullName evidence="1">Uncharacterized protein</fullName>
    </submittedName>
</protein>
<organism evidence="1 2">
    <name type="scientific">Klebsormidium nitens</name>
    <name type="common">Green alga</name>
    <name type="synonym">Ulothrix nitens</name>
    <dbReference type="NCBI Taxonomy" id="105231"/>
    <lineage>
        <taxon>Eukaryota</taxon>
        <taxon>Viridiplantae</taxon>
        <taxon>Streptophyta</taxon>
        <taxon>Klebsormidiophyceae</taxon>
        <taxon>Klebsormidiales</taxon>
        <taxon>Klebsormidiaceae</taxon>
        <taxon>Klebsormidium</taxon>
    </lineage>
</organism>
<evidence type="ECO:0000313" key="2">
    <source>
        <dbReference type="Proteomes" id="UP000054558"/>
    </source>
</evidence>
<dbReference type="EMBL" id="DF236966">
    <property type="protein sequence ID" value="GAQ78706.1"/>
    <property type="molecule type" value="Genomic_DNA"/>
</dbReference>
<sequence length="394" mass="43627">MALEAFFSSLPEDRLFYLALDELQEIFLISVDGVLSQDDVIRAGVVLKRLLRQRSNVLVAVTGSGMATVWSNILSAPANGRAVYSMLRVLALPSSSPEPAIANAWAWLKAHSISGGVQLPEELLRSSPRNVALLVDSVTDFVKKGAPEDVMEHVRGYERTRLVKETLDDFAVFLREGDSTFRARFAALCDDQVGVDPRDLERLWLGADFLLKPYVKPAAGTSKVFLDAPYHTIIFKTLIDGNGKLDTSKVNNLQYPVAVYHKVAHELKTFGASYKREKASKGPRDAFSDDTLGRELETTMNALLSVMPACWQRTAWIQWLASLQTPEYAAEASATVQRLAEQVTPEARDMADVLYLVHCAVAHRSRLLVEVLDSFPATLEIHRGILSSLSKKPD</sequence>
<accession>A0A1Y1HQ35</accession>
<proteinExistence type="predicted"/>
<keyword evidence="2" id="KW-1185">Reference proteome</keyword>
<evidence type="ECO:0000313" key="1">
    <source>
        <dbReference type="EMBL" id="GAQ78706.1"/>
    </source>
</evidence>